<evidence type="ECO:0000256" key="5">
    <source>
        <dbReference type="ARBA" id="ARBA00023027"/>
    </source>
</evidence>
<dbReference type="EC" id="1.1.1.37" evidence="1"/>
<organism evidence="7 8">
    <name type="scientific">Phyllotreta striolata</name>
    <name type="common">Striped flea beetle</name>
    <name type="synonym">Crioceris striolata</name>
    <dbReference type="NCBI Taxonomy" id="444603"/>
    <lineage>
        <taxon>Eukaryota</taxon>
        <taxon>Metazoa</taxon>
        <taxon>Ecdysozoa</taxon>
        <taxon>Arthropoda</taxon>
        <taxon>Hexapoda</taxon>
        <taxon>Insecta</taxon>
        <taxon>Pterygota</taxon>
        <taxon>Neoptera</taxon>
        <taxon>Endopterygota</taxon>
        <taxon>Coleoptera</taxon>
        <taxon>Polyphaga</taxon>
        <taxon>Cucujiformia</taxon>
        <taxon>Chrysomeloidea</taxon>
        <taxon>Chrysomelidae</taxon>
        <taxon>Galerucinae</taxon>
        <taxon>Alticini</taxon>
        <taxon>Phyllotreta</taxon>
    </lineage>
</organism>
<evidence type="ECO:0000259" key="6">
    <source>
        <dbReference type="Pfam" id="PF00056"/>
    </source>
</evidence>
<dbReference type="InterPro" id="IPR015955">
    <property type="entry name" value="Lactate_DH/Glyco_Ohase_4_C"/>
</dbReference>
<dbReference type="InterPro" id="IPR001236">
    <property type="entry name" value="Lactate/malate_DH_N"/>
</dbReference>
<evidence type="ECO:0000313" key="7">
    <source>
        <dbReference type="EMBL" id="CAG9858832.1"/>
    </source>
</evidence>
<gene>
    <name evidence="7" type="ORF">PHYEVI_LOCUS5219</name>
</gene>
<dbReference type="Pfam" id="PF00056">
    <property type="entry name" value="Ldh_1_N"/>
    <property type="match status" value="1"/>
</dbReference>
<dbReference type="GO" id="GO:0006099">
    <property type="term" value="P:tricarboxylic acid cycle"/>
    <property type="evidence" value="ECO:0007669"/>
    <property type="project" value="UniProtKB-KW"/>
</dbReference>
<evidence type="ECO:0000256" key="4">
    <source>
        <dbReference type="ARBA" id="ARBA00023002"/>
    </source>
</evidence>
<dbReference type="PANTHER" id="PTHR11540">
    <property type="entry name" value="MALATE AND LACTATE DEHYDROGENASE"/>
    <property type="match status" value="1"/>
</dbReference>
<keyword evidence="3" id="KW-0816">Tricarboxylic acid cycle</keyword>
<name>A0A9N9TR51_PHYSR</name>
<dbReference type="GO" id="GO:0030060">
    <property type="term" value="F:L-malate dehydrogenase (NAD+) activity"/>
    <property type="evidence" value="ECO:0007669"/>
    <property type="project" value="UniProtKB-EC"/>
</dbReference>
<dbReference type="InterPro" id="IPR036291">
    <property type="entry name" value="NAD(P)-bd_dom_sf"/>
</dbReference>
<evidence type="ECO:0000256" key="1">
    <source>
        <dbReference type="ARBA" id="ARBA00012995"/>
    </source>
</evidence>
<accession>A0A9N9TR51</accession>
<dbReference type="Proteomes" id="UP001153712">
    <property type="component" value="Chromosome 2"/>
</dbReference>
<keyword evidence="4" id="KW-0560">Oxidoreductase</keyword>
<dbReference type="Gene3D" id="3.40.50.720">
    <property type="entry name" value="NAD(P)-binding Rossmann-like Domain"/>
    <property type="match status" value="1"/>
</dbReference>
<dbReference type="GO" id="GO:0005739">
    <property type="term" value="C:mitochondrion"/>
    <property type="evidence" value="ECO:0007669"/>
    <property type="project" value="TreeGrafter"/>
</dbReference>
<dbReference type="SUPFAM" id="SSF56327">
    <property type="entry name" value="LDH C-terminal domain-like"/>
    <property type="match status" value="1"/>
</dbReference>
<keyword evidence="5" id="KW-0520">NAD</keyword>
<reference evidence="7" key="1">
    <citation type="submission" date="2022-01" db="EMBL/GenBank/DDBJ databases">
        <authorList>
            <person name="King R."/>
        </authorList>
    </citation>
    <scope>NUCLEOTIDE SEQUENCE</scope>
</reference>
<dbReference type="PANTHER" id="PTHR11540:SF16">
    <property type="entry name" value="MALATE DEHYDROGENASE, MITOCHONDRIAL"/>
    <property type="match status" value="1"/>
</dbReference>
<evidence type="ECO:0000256" key="2">
    <source>
        <dbReference type="ARBA" id="ARBA00016075"/>
    </source>
</evidence>
<proteinExistence type="predicted"/>
<sequence length="352" mass="39167">MFQFRPALKTWCRQYHQRYVADTKVTILNACSSTGTYLSLLLKQSPHVGELRLFDNKCSVCNIAEDLSHIDTSAQVSSFEGAKVLKDSILDSDVVVTVGGDKRLPGETQEFLFMKNWQDVLESAKLMAKHNPNGMFCVARPPVEALVPMVCKEYTRNGIYGSKNIFGVTSTASMISHSIIAKLTNENPFNVLCPIVGGLNSQCLVGVLSQARPKNLPLKTIVTQKLISRAEDDVLHAHNRKESMSLAHALGISRFVNTLLRAIQGDENCIECCFVRQTGKIETILPYMTSVVRLCKDGVSSIHFPSINRDEEIRLQKATAYMKKLIHLGEQVVLTKLESKSDTRKSDDSKSM</sequence>
<dbReference type="AlphaFoldDB" id="A0A9N9TR51"/>
<dbReference type="OrthoDB" id="6626850at2759"/>
<dbReference type="SUPFAM" id="SSF51735">
    <property type="entry name" value="NAD(P)-binding Rossmann-fold domains"/>
    <property type="match status" value="1"/>
</dbReference>
<protein>
    <recommendedName>
        <fullName evidence="2">Malate dehydrogenase, mitochondrial</fullName>
        <ecNumber evidence="1">1.1.1.37</ecNumber>
    </recommendedName>
</protein>
<evidence type="ECO:0000256" key="3">
    <source>
        <dbReference type="ARBA" id="ARBA00022532"/>
    </source>
</evidence>
<dbReference type="EMBL" id="OU900095">
    <property type="protein sequence ID" value="CAG9858832.1"/>
    <property type="molecule type" value="Genomic_DNA"/>
</dbReference>
<dbReference type="Gene3D" id="3.90.110.10">
    <property type="entry name" value="Lactate dehydrogenase/glycoside hydrolase, family 4, C-terminal"/>
    <property type="match status" value="1"/>
</dbReference>
<evidence type="ECO:0000313" key="8">
    <source>
        <dbReference type="Proteomes" id="UP001153712"/>
    </source>
</evidence>
<feature type="domain" description="Lactate/malate dehydrogenase N-terminal" evidence="6">
    <location>
        <begin position="23"/>
        <end position="152"/>
    </location>
</feature>
<keyword evidence="8" id="KW-1185">Reference proteome</keyword>